<feature type="region of interest" description="Disordered" evidence="8">
    <location>
        <begin position="410"/>
        <end position="429"/>
    </location>
</feature>
<organism evidence="10 11">
    <name type="scientific">Lentinus tigrinus ALCF2SS1-6</name>
    <dbReference type="NCBI Taxonomy" id="1328759"/>
    <lineage>
        <taxon>Eukaryota</taxon>
        <taxon>Fungi</taxon>
        <taxon>Dikarya</taxon>
        <taxon>Basidiomycota</taxon>
        <taxon>Agaricomycotina</taxon>
        <taxon>Agaricomycetes</taxon>
        <taxon>Polyporales</taxon>
        <taxon>Polyporaceae</taxon>
        <taxon>Lentinus</taxon>
    </lineage>
</organism>
<gene>
    <name evidence="10" type="ORF">L227DRAFT_584228</name>
</gene>
<feature type="compositionally biased region" description="Low complexity" evidence="8">
    <location>
        <begin position="231"/>
        <end position="245"/>
    </location>
</feature>
<dbReference type="PROSITE" id="PS00463">
    <property type="entry name" value="ZN2_CY6_FUNGAL_1"/>
    <property type="match status" value="1"/>
</dbReference>
<dbReference type="InterPro" id="IPR007219">
    <property type="entry name" value="XnlR_reg_dom"/>
</dbReference>
<dbReference type="CDD" id="cd00067">
    <property type="entry name" value="GAL4"/>
    <property type="match status" value="1"/>
</dbReference>
<dbReference type="Pfam" id="PF04082">
    <property type="entry name" value="Fungal_trans"/>
    <property type="match status" value="1"/>
</dbReference>
<evidence type="ECO:0000256" key="4">
    <source>
        <dbReference type="ARBA" id="ARBA00023015"/>
    </source>
</evidence>
<dbReference type="SMART" id="SM00906">
    <property type="entry name" value="Fungal_trans"/>
    <property type="match status" value="1"/>
</dbReference>
<dbReference type="InterPro" id="IPR001138">
    <property type="entry name" value="Zn2Cys6_DnaBD"/>
</dbReference>
<proteinExistence type="predicted"/>
<evidence type="ECO:0000256" key="6">
    <source>
        <dbReference type="ARBA" id="ARBA00023163"/>
    </source>
</evidence>
<feature type="domain" description="Zn(2)-C6 fungal-type" evidence="9">
    <location>
        <begin position="40"/>
        <end position="73"/>
    </location>
</feature>
<feature type="region of interest" description="Disordered" evidence="8">
    <location>
        <begin position="1"/>
        <end position="68"/>
    </location>
</feature>
<dbReference type="STRING" id="1328759.A0A5C2SII9"/>
<dbReference type="PANTHER" id="PTHR31313">
    <property type="entry name" value="TY1 ENHANCER ACTIVATOR"/>
    <property type="match status" value="1"/>
</dbReference>
<dbReference type="GO" id="GO:0003677">
    <property type="term" value="F:DNA binding"/>
    <property type="evidence" value="ECO:0007669"/>
    <property type="project" value="UniProtKB-KW"/>
</dbReference>
<dbReference type="GO" id="GO:0000981">
    <property type="term" value="F:DNA-binding transcription factor activity, RNA polymerase II-specific"/>
    <property type="evidence" value="ECO:0007669"/>
    <property type="project" value="InterPro"/>
</dbReference>
<evidence type="ECO:0000256" key="8">
    <source>
        <dbReference type="SAM" id="MobiDB-lite"/>
    </source>
</evidence>
<dbReference type="OrthoDB" id="2123952at2759"/>
<keyword evidence="11" id="KW-1185">Reference proteome</keyword>
<dbReference type="GO" id="GO:0005634">
    <property type="term" value="C:nucleus"/>
    <property type="evidence" value="ECO:0007669"/>
    <property type="project" value="UniProtKB-SubCell"/>
</dbReference>
<comment type="subcellular location">
    <subcellularLocation>
        <location evidence="1">Nucleus</location>
    </subcellularLocation>
</comment>
<evidence type="ECO:0000259" key="9">
    <source>
        <dbReference type="PROSITE" id="PS50048"/>
    </source>
</evidence>
<dbReference type="PANTHER" id="PTHR31313:SF78">
    <property type="entry name" value="TRANSCRIPTION FACTOR DOMAIN-CONTAINING PROTEIN"/>
    <property type="match status" value="1"/>
</dbReference>
<evidence type="ECO:0000256" key="5">
    <source>
        <dbReference type="ARBA" id="ARBA00023125"/>
    </source>
</evidence>
<dbReference type="AlphaFoldDB" id="A0A5C2SII9"/>
<dbReference type="PROSITE" id="PS50048">
    <property type="entry name" value="ZN2_CY6_FUNGAL_2"/>
    <property type="match status" value="1"/>
</dbReference>
<dbReference type="Gene3D" id="4.10.240.10">
    <property type="entry name" value="Zn(2)-C6 fungal-type DNA-binding domain"/>
    <property type="match status" value="1"/>
</dbReference>
<feature type="compositionally biased region" description="Polar residues" evidence="8">
    <location>
        <begin position="214"/>
        <end position="230"/>
    </location>
</feature>
<dbReference type="Proteomes" id="UP000313359">
    <property type="component" value="Unassembled WGS sequence"/>
</dbReference>
<evidence type="ECO:0000256" key="1">
    <source>
        <dbReference type="ARBA" id="ARBA00004123"/>
    </source>
</evidence>
<reference evidence="10" key="1">
    <citation type="journal article" date="2018" name="Genome Biol. Evol.">
        <title>Genomics and development of Lentinus tigrinus, a white-rot wood-decaying mushroom with dimorphic fruiting bodies.</title>
        <authorList>
            <person name="Wu B."/>
            <person name="Xu Z."/>
            <person name="Knudson A."/>
            <person name="Carlson A."/>
            <person name="Chen N."/>
            <person name="Kovaka S."/>
            <person name="LaButti K."/>
            <person name="Lipzen A."/>
            <person name="Pennachio C."/>
            <person name="Riley R."/>
            <person name="Schakwitz W."/>
            <person name="Umezawa K."/>
            <person name="Ohm R.A."/>
            <person name="Grigoriev I.V."/>
            <person name="Nagy L.G."/>
            <person name="Gibbons J."/>
            <person name="Hibbett D."/>
        </authorList>
    </citation>
    <scope>NUCLEOTIDE SEQUENCE [LARGE SCALE GENOMIC DNA]</scope>
    <source>
        <strain evidence="10">ALCF2SS1-6</strain>
    </source>
</reference>
<evidence type="ECO:0000256" key="7">
    <source>
        <dbReference type="ARBA" id="ARBA00023242"/>
    </source>
</evidence>
<keyword evidence="3" id="KW-0862">Zinc</keyword>
<accession>A0A5C2SII9</accession>
<dbReference type="Pfam" id="PF00172">
    <property type="entry name" value="Zn_clus"/>
    <property type="match status" value="1"/>
</dbReference>
<feature type="region of interest" description="Disordered" evidence="8">
    <location>
        <begin position="210"/>
        <end position="264"/>
    </location>
</feature>
<evidence type="ECO:0000313" key="11">
    <source>
        <dbReference type="Proteomes" id="UP000313359"/>
    </source>
</evidence>
<dbReference type="CDD" id="cd12148">
    <property type="entry name" value="fungal_TF_MHR"/>
    <property type="match status" value="1"/>
</dbReference>
<evidence type="ECO:0000256" key="3">
    <source>
        <dbReference type="ARBA" id="ARBA00022833"/>
    </source>
</evidence>
<evidence type="ECO:0000313" key="10">
    <source>
        <dbReference type="EMBL" id="RPD63645.1"/>
    </source>
</evidence>
<protein>
    <recommendedName>
        <fullName evidence="9">Zn(2)-C6 fungal-type domain-containing protein</fullName>
    </recommendedName>
</protein>
<keyword evidence="5" id="KW-0238">DNA-binding</keyword>
<sequence>MAPGKGGPDQCNSLDISDDEFSGASPSVHGQGKSQRIAKACDKCRKSKSKCDPAPSEGEPCKSCAASGSECTYTAPSFRRGPPKGYIQALEHRLHQVESVLAAIMSSTDPRAQSIVDELHQDELAAYILHSVDAGPFGRTGREKRAIDTSKDNFFASLVTEQPKILSHRSRRQSRATRENVIETVISSDPQIQTTRPTLAWQDRLSARLVHGPSSESGGSRQPSRSTASKSPHAATSPSETSSTDDTSHEPPRSKRRLEGPSRPVLASTAGYRESASDPAFASASSVTHDGDDLGDCADAFGNLSIDENREVRYHGNSAGLQLLAQTERTDERYSKGIWMFPMAKYWPGPGVGRVQVDHVGAIEQSIALPPVEVQDLLIRVFFTYVNPAVPVIDEESFMLQYNVQRYGLRDPEEDEHAPQNTGEVRPERPQRLSKLLLLAIFAYAASHLDPTEYSAGDVEDPANEYARRARVILDAVYHESRSSTVQALILLGVREFGIGSLEEGWLHIGTSIHALDLGLNRNPDKWMHNGRELFTDKEKAIRKRIWWSCCLADKFSALFLGRTIGIHEGDFSTPLLDIPADDADTMWQPCPPDPLCGRVAPIPANYTGYFHHLSSLFVITGEVLAKIYRVSRATAIPSRAIREQMHQRLLQWQLDVPENLSYSLQGNRPCPAPHILAMHIQYWATVILTHRPFIPKGSDLARNKGSPSLEADPIPWESYDICQSAASQVASFAALYHEKYNMRWAPPFLANCMQAAGVMSVVVLRYKPWDTQASVGLTKCINALSGMERTWTSALRVRHLIQNAQVLIDKRYIDASSPSKDARKPKRRAQVAFEQDINVTYAAAPVHRQHQHQSLPEPAQAQPYHHSQPATSHERVSAHSEFVPAHMVPSPSPVYPAGMGPNPDAGAGDHPFVRYMPGYDSWWPVLDQQPPQTEPQITPDMQVASNEFTFGPQQFSPDFMQAMRDPVLHFPSAFAHQY</sequence>
<dbReference type="GO" id="GO:0008270">
    <property type="term" value="F:zinc ion binding"/>
    <property type="evidence" value="ECO:0007669"/>
    <property type="project" value="InterPro"/>
</dbReference>
<evidence type="ECO:0000256" key="2">
    <source>
        <dbReference type="ARBA" id="ARBA00022723"/>
    </source>
</evidence>
<dbReference type="SMART" id="SM00066">
    <property type="entry name" value="GAL4"/>
    <property type="match status" value="1"/>
</dbReference>
<dbReference type="EMBL" id="ML122255">
    <property type="protein sequence ID" value="RPD63645.1"/>
    <property type="molecule type" value="Genomic_DNA"/>
</dbReference>
<dbReference type="InterPro" id="IPR036864">
    <property type="entry name" value="Zn2-C6_fun-type_DNA-bd_sf"/>
</dbReference>
<feature type="region of interest" description="Disordered" evidence="8">
    <location>
        <begin position="847"/>
        <end position="872"/>
    </location>
</feature>
<keyword evidence="7" id="KW-0539">Nucleus</keyword>
<dbReference type="GO" id="GO:0006351">
    <property type="term" value="P:DNA-templated transcription"/>
    <property type="evidence" value="ECO:0007669"/>
    <property type="project" value="InterPro"/>
</dbReference>
<dbReference type="InterPro" id="IPR051615">
    <property type="entry name" value="Transcr_Regulatory_Elem"/>
</dbReference>
<keyword evidence="2" id="KW-0479">Metal-binding</keyword>
<dbReference type="SUPFAM" id="SSF57701">
    <property type="entry name" value="Zn2/Cys6 DNA-binding domain"/>
    <property type="match status" value="1"/>
</dbReference>
<keyword evidence="6" id="KW-0804">Transcription</keyword>
<feature type="compositionally biased region" description="Basic and acidic residues" evidence="8">
    <location>
        <begin position="246"/>
        <end position="260"/>
    </location>
</feature>
<name>A0A5C2SII9_9APHY</name>
<keyword evidence="4" id="KW-0805">Transcription regulation</keyword>